<dbReference type="Proteomes" id="UP001566476">
    <property type="component" value="Unassembled WGS sequence"/>
</dbReference>
<dbReference type="Pfam" id="PF07394">
    <property type="entry name" value="DUF1501"/>
    <property type="match status" value="1"/>
</dbReference>
<keyword evidence="2" id="KW-1185">Reference proteome</keyword>
<protein>
    <submittedName>
        <fullName evidence="1">DUF1501 domain-containing protein</fullName>
    </submittedName>
</protein>
<organism evidence="1 2">
    <name type="scientific">Kineococcus mangrovi</name>
    <dbReference type="NCBI Taxonomy" id="1660183"/>
    <lineage>
        <taxon>Bacteria</taxon>
        <taxon>Bacillati</taxon>
        <taxon>Actinomycetota</taxon>
        <taxon>Actinomycetes</taxon>
        <taxon>Kineosporiales</taxon>
        <taxon>Kineosporiaceae</taxon>
        <taxon>Kineococcus</taxon>
    </lineage>
</organism>
<accession>A0ABV4I0H9</accession>
<comment type="caution">
    <text evidence="1">The sequence shown here is derived from an EMBL/GenBank/DDBJ whole genome shotgun (WGS) entry which is preliminary data.</text>
</comment>
<dbReference type="EMBL" id="JBGGTQ010000002">
    <property type="protein sequence ID" value="MEZ0491218.1"/>
    <property type="molecule type" value="Genomic_DNA"/>
</dbReference>
<reference evidence="1 2" key="1">
    <citation type="submission" date="2024-07" db="EMBL/GenBank/DDBJ databases">
        <authorList>
            <person name="Thanompreechachai J."/>
            <person name="Duangmal K."/>
        </authorList>
    </citation>
    <scope>NUCLEOTIDE SEQUENCE [LARGE SCALE GENOMIC DNA]</scope>
    <source>
        <strain evidence="1 2">TBRC 1896</strain>
    </source>
</reference>
<dbReference type="PANTHER" id="PTHR43737:SF1">
    <property type="entry name" value="DUF1501 DOMAIN-CONTAINING PROTEIN"/>
    <property type="match status" value="1"/>
</dbReference>
<dbReference type="RefSeq" id="WP_370717274.1">
    <property type="nucleotide sequence ID" value="NZ_JBGGTQ010000002.1"/>
</dbReference>
<gene>
    <name evidence="1" type="ORF">AB2L28_03090</name>
</gene>
<evidence type="ECO:0000313" key="2">
    <source>
        <dbReference type="Proteomes" id="UP001566476"/>
    </source>
</evidence>
<dbReference type="PANTHER" id="PTHR43737">
    <property type="entry name" value="BLL7424 PROTEIN"/>
    <property type="match status" value="1"/>
</dbReference>
<name>A0ABV4I0H9_9ACTN</name>
<sequence>MSLAHAPLDRACDEGRRWSAAAVLNRRTMLKALGGAVTLVATEAVHTQVALAAPGYTGDTLVVLSLRGGFDGLSAVVPGGDRAYYDLRPTIAVPRSRLLQLDGTFGFHPSLAPLLPLWKKGNLAVVHGVGSPDPTRSHFAAMAEMERAAPGTSLRTGWLDRTLGGRGVAQDDAFAAVQIGSPTAPQSLAGPAPELATSSLSGFQLTGPRDDADRRRWSTCLSTLHTQGPTTIVAPGRTALTAADRLATLPGAAATSLYPAGDLGESLADVARLVKAGVGVQVATVDCGDWDMHENLGAAGDGWMSDKLTELAKALAAFATDLGPALSKVTTVTMSEFGRRAVENGSGGLDHGHGNAMFVLGGGVNGGKVYGAWPGLEDDQLVEGALAGSTDYRAVIGEVLTQRCGAGSLQDVFPGLATGSPLGLVRRG</sequence>
<evidence type="ECO:0000313" key="1">
    <source>
        <dbReference type="EMBL" id="MEZ0491218.1"/>
    </source>
</evidence>
<proteinExistence type="predicted"/>
<dbReference type="InterPro" id="IPR010869">
    <property type="entry name" value="DUF1501"/>
</dbReference>